<dbReference type="RefSeq" id="WP_177208369.1">
    <property type="nucleotide sequence ID" value="NZ_FOLG01000009.1"/>
</dbReference>
<dbReference type="InterPro" id="IPR004772">
    <property type="entry name" value="TrkH"/>
</dbReference>
<feature type="transmembrane region" description="Helical" evidence="10">
    <location>
        <begin position="76"/>
        <end position="104"/>
    </location>
</feature>
<feature type="transmembrane region" description="Helical" evidence="10">
    <location>
        <begin position="190"/>
        <end position="214"/>
    </location>
</feature>
<dbReference type="Proteomes" id="UP000198728">
    <property type="component" value="Unassembled WGS sequence"/>
</dbReference>
<keyword evidence="7 10" id="KW-1133">Transmembrane helix</keyword>
<keyword evidence="9 10" id="KW-0472">Membrane</keyword>
<protein>
    <submittedName>
        <fullName evidence="11">Trk system potassium uptake protein TrkH</fullName>
    </submittedName>
</protein>
<dbReference type="GO" id="GO:0005886">
    <property type="term" value="C:plasma membrane"/>
    <property type="evidence" value="ECO:0007669"/>
    <property type="project" value="UniProtKB-SubCell"/>
</dbReference>
<comment type="subcellular location">
    <subcellularLocation>
        <location evidence="1">Cell membrane</location>
        <topology evidence="1">Multi-pass membrane protein</topology>
    </subcellularLocation>
</comment>
<feature type="transmembrane region" description="Helical" evidence="10">
    <location>
        <begin position="16"/>
        <end position="37"/>
    </location>
</feature>
<proteinExistence type="predicted"/>
<evidence type="ECO:0000256" key="5">
    <source>
        <dbReference type="ARBA" id="ARBA00022692"/>
    </source>
</evidence>
<dbReference type="PANTHER" id="PTHR32024:SF1">
    <property type="entry name" value="KTR SYSTEM POTASSIUM UPTAKE PROTEIN B"/>
    <property type="match status" value="1"/>
</dbReference>
<keyword evidence="5 10" id="KW-0812">Transmembrane</keyword>
<keyword evidence="12" id="KW-1185">Reference proteome</keyword>
<accession>A0A1I1MIH2</accession>
<keyword evidence="2" id="KW-0813">Transport</keyword>
<dbReference type="Pfam" id="PF02386">
    <property type="entry name" value="TrkH"/>
    <property type="match status" value="1"/>
</dbReference>
<feature type="transmembrane region" description="Helical" evidence="10">
    <location>
        <begin position="159"/>
        <end position="178"/>
    </location>
</feature>
<evidence type="ECO:0000256" key="4">
    <source>
        <dbReference type="ARBA" id="ARBA00022538"/>
    </source>
</evidence>
<gene>
    <name evidence="11" type="ORF">SAMN04488094_109191</name>
</gene>
<feature type="transmembrane region" description="Helical" evidence="10">
    <location>
        <begin position="226"/>
        <end position="247"/>
    </location>
</feature>
<keyword evidence="8" id="KW-0406">Ion transport</keyword>
<dbReference type="EMBL" id="FOLG01000009">
    <property type="protein sequence ID" value="SFC81350.1"/>
    <property type="molecule type" value="Genomic_DNA"/>
</dbReference>
<name>A0A1I1MIH2_9RHOB</name>
<evidence type="ECO:0000313" key="11">
    <source>
        <dbReference type="EMBL" id="SFC81350.1"/>
    </source>
</evidence>
<dbReference type="InterPro" id="IPR003445">
    <property type="entry name" value="Cat_transpt"/>
</dbReference>
<dbReference type="PANTHER" id="PTHR32024">
    <property type="entry name" value="TRK SYSTEM POTASSIUM UPTAKE PROTEIN TRKG-RELATED"/>
    <property type="match status" value="1"/>
</dbReference>
<sequence length="443" mass="46693">MARKPRRKLFPPAPPVLLAALYSSLILLGTALLMLPIGTTRPISIGDALFTATSAVTVTGLSVVDAGTDLTLFGQIVVLVLIQIGGVGLMTFAVLLLSTLGVRIGTPSRNVLREDLNQGTAHDLMGLAGSVLRISLVVEAAGLVVLATVFVPEMGVVRGLWYALFHTVSAFNNAGFGLRADSLAPWVANPVINIAVPALFMIGGLGFVVISELVEKRRWRTLSLHSKLMLLGSAFLTIGGMIAFAVLEWTNPATLGGLETTGAKVTASWFQSVTTRTAGFSTLDLAHIHDSTALVMISLMLVGGGSASTAGGIKVTTLMVALLATVAFFQRSAPNAFGRRIGQEQVLKVMALTTIAMLTMLSGLFFVSISHDGDFLDLAFEIASAFGTTGLSRGATGKLDDIGRTVVIFLMFMGRVGPLTFGYLLATRQPPRVKFPEGRVHLG</sequence>
<dbReference type="GO" id="GO:0015379">
    <property type="term" value="F:potassium:chloride symporter activity"/>
    <property type="evidence" value="ECO:0007669"/>
    <property type="project" value="InterPro"/>
</dbReference>
<feature type="transmembrane region" description="Helical" evidence="10">
    <location>
        <begin position="124"/>
        <end position="147"/>
    </location>
</feature>
<evidence type="ECO:0000256" key="3">
    <source>
        <dbReference type="ARBA" id="ARBA00022475"/>
    </source>
</evidence>
<evidence type="ECO:0000256" key="9">
    <source>
        <dbReference type="ARBA" id="ARBA00023136"/>
    </source>
</evidence>
<keyword evidence="6" id="KW-0630">Potassium</keyword>
<feature type="transmembrane region" description="Helical" evidence="10">
    <location>
        <begin position="406"/>
        <end position="426"/>
    </location>
</feature>
<evidence type="ECO:0000256" key="8">
    <source>
        <dbReference type="ARBA" id="ARBA00023065"/>
    </source>
</evidence>
<feature type="transmembrane region" description="Helical" evidence="10">
    <location>
        <begin position="349"/>
        <end position="369"/>
    </location>
</feature>
<feature type="transmembrane region" description="Helical" evidence="10">
    <location>
        <begin position="309"/>
        <end position="329"/>
    </location>
</feature>
<keyword evidence="3" id="KW-1003">Cell membrane</keyword>
<reference evidence="11 12" key="1">
    <citation type="submission" date="2016-10" db="EMBL/GenBank/DDBJ databases">
        <authorList>
            <person name="de Groot N.N."/>
        </authorList>
    </citation>
    <scope>NUCLEOTIDE SEQUENCE [LARGE SCALE GENOMIC DNA]</scope>
    <source>
        <strain evidence="11 12">DSM 19548</strain>
    </source>
</reference>
<feature type="transmembrane region" description="Helical" evidence="10">
    <location>
        <begin position="43"/>
        <end position="64"/>
    </location>
</feature>
<evidence type="ECO:0000256" key="10">
    <source>
        <dbReference type="SAM" id="Phobius"/>
    </source>
</evidence>
<evidence type="ECO:0000313" key="12">
    <source>
        <dbReference type="Proteomes" id="UP000198728"/>
    </source>
</evidence>
<evidence type="ECO:0000256" key="2">
    <source>
        <dbReference type="ARBA" id="ARBA00022448"/>
    </source>
</evidence>
<evidence type="ECO:0000256" key="6">
    <source>
        <dbReference type="ARBA" id="ARBA00022958"/>
    </source>
</evidence>
<evidence type="ECO:0000256" key="1">
    <source>
        <dbReference type="ARBA" id="ARBA00004651"/>
    </source>
</evidence>
<keyword evidence="4" id="KW-0633">Potassium transport</keyword>
<evidence type="ECO:0000256" key="7">
    <source>
        <dbReference type="ARBA" id="ARBA00022989"/>
    </source>
</evidence>
<dbReference type="STRING" id="441112.SAMN04488094_109191"/>
<organism evidence="11 12">
    <name type="scientific">Tropicimonas isoalkanivorans</name>
    <dbReference type="NCBI Taxonomy" id="441112"/>
    <lineage>
        <taxon>Bacteria</taxon>
        <taxon>Pseudomonadati</taxon>
        <taxon>Pseudomonadota</taxon>
        <taxon>Alphaproteobacteria</taxon>
        <taxon>Rhodobacterales</taxon>
        <taxon>Roseobacteraceae</taxon>
        <taxon>Tropicimonas</taxon>
    </lineage>
</organism>
<dbReference type="NCBIfam" id="TIGR00933">
    <property type="entry name" value="2a38"/>
    <property type="match status" value="1"/>
</dbReference>
<dbReference type="AlphaFoldDB" id="A0A1I1MIH2"/>